<evidence type="ECO:0000313" key="9">
    <source>
        <dbReference type="EMBL" id="GGE32201.1"/>
    </source>
</evidence>
<dbReference type="GO" id="GO:2000143">
    <property type="term" value="P:negative regulation of DNA-templated transcription initiation"/>
    <property type="evidence" value="ECO:0007669"/>
    <property type="project" value="TreeGrafter"/>
</dbReference>
<keyword evidence="3" id="KW-0677">Repeat</keyword>
<comment type="similarity">
    <text evidence="7">Belongs to the MraZ family.</text>
</comment>
<dbReference type="PROSITE" id="PS51740">
    <property type="entry name" value="SPOVT_ABRB"/>
    <property type="match status" value="1"/>
</dbReference>
<dbReference type="InterPro" id="IPR020603">
    <property type="entry name" value="MraZ_dom"/>
</dbReference>
<feature type="domain" description="SpoVT-AbrB" evidence="8">
    <location>
        <begin position="94"/>
        <end position="139"/>
    </location>
</feature>
<evidence type="ECO:0000256" key="6">
    <source>
        <dbReference type="ARBA" id="ARBA00023163"/>
    </source>
</evidence>
<dbReference type="InterPro" id="IPR038619">
    <property type="entry name" value="MraZ_sf"/>
</dbReference>
<dbReference type="GO" id="GO:0005737">
    <property type="term" value="C:cytoplasm"/>
    <property type="evidence" value="ECO:0007669"/>
    <property type="project" value="UniProtKB-UniRule"/>
</dbReference>
<evidence type="ECO:0000256" key="7">
    <source>
        <dbReference type="HAMAP-Rule" id="MF_01008"/>
    </source>
</evidence>
<keyword evidence="4 7" id="KW-0805">Transcription regulation</keyword>
<comment type="caution">
    <text evidence="9">The sequence shown here is derived from an EMBL/GenBank/DDBJ whole genome shotgun (WGS) entry which is preliminary data.</text>
</comment>
<dbReference type="RefSeq" id="WP_188477564.1">
    <property type="nucleotide sequence ID" value="NZ_BMFJ01000001.1"/>
</dbReference>
<dbReference type="GO" id="GO:0009295">
    <property type="term" value="C:nucleoid"/>
    <property type="evidence" value="ECO:0007669"/>
    <property type="project" value="UniProtKB-SubCell"/>
</dbReference>
<evidence type="ECO:0000256" key="4">
    <source>
        <dbReference type="ARBA" id="ARBA00023015"/>
    </source>
</evidence>
<evidence type="ECO:0000259" key="8">
    <source>
        <dbReference type="PROSITE" id="PS51740"/>
    </source>
</evidence>
<comment type="subunit">
    <text evidence="7">Forms oligomers.</text>
</comment>
<evidence type="ECO:0000256" key="1">
    <source>
        <dbReference type="ARBA" id="ARBA00013860"/>
    </source>
</evidence>
<dbReference type="SUPFAM" id="SSF89447">
    <property type="entry name" value="AbrB/MazE/MraZ-like"/>
    <property type="match status" value="1"/>
</dbReference>
<protein>
    <recommendedName>
        <fullName evidence="1 7">Transcriptional regulator MraZ</fullName>
    </recommendedName>
</protein>
<keyword evidence="5 7" id="KW-0238">DNA-binding</keyword>
<dbReference type="InterPro" id="IPR003444">
    <property type="entry name" value="MraZ"/>
</dbReference>
<name>A0A917A925_9RHOB</name>
<dbReference type="GO" id="GO:0003700">
    <property type="term" value="F:DNA-binding transcription factor activity"/>
    <property type="evidence" value="ECO:0007669"/>
    <property type="project" value="UniProtKB-UniRule"/>
</dbReference>
<dbReference type="Gene3D" id="3.40.1550.20">
    <property type="entry name" value="Transcriptional regulator MraZ domain"/>
    <property type="match status" value="1"/>
</dbReference>
<dbReference type="GO" id="GO:0000976">
    <property type="term" value="F:transcription cis-regulatory region binding"/>
    <property type="evidence" value="ECO:0007669"/>
    <property type="project" value="TreeGrafter"/>
</dbReference>
<keyword evidence="2 7" id="KW-0963">Cytoplasm</keyword>
<dbReference type="InterPro" id="IPR007159">
    <property type="entry name" value="SpoVT-AbrB_dom"/>
</dbReference>
<gene>
    <name evidence="7 9" type="primary">mraZ</name>
    <name evidence="9" type="ORF">GCM10011360_20130</name>
</gene>
<evidence type="ECO:0000256" key="5">
    <source>
        <dbReference type="ARBA" id="ARBA00023125"/>
    </source>
</evidence>
<evidence type="ECO:0000256" key="3">
    <source>
        <dbReference type="ARBA" id="ARBA00022737"/>
    </source>
</evidence>
<sequence length="173" mass="19383">MAYIERFQGSEDMKVDAKYRLSVPVDFRRVLEKQDPEWQPGKPARMVLLCGPRLKGFVEGYSIDSIAEIQSALSSRPKADAVGKALRQHYIHSAVPVTVDDTGRIVVPARVREKLDLGKEEYVTFLGDLKTFQLWKRDDYQAEVAAQDDTLGEDFDPDAAIDAMMFGDAQGGE</sequence>
<evidence type="ECO:0000313" key="10">
    <source>
        <dbReference type="Proteomes" id="UP000612855"/>
    </source>
</evidence>
<dbReference type="InterPro" id="IPR035642">
    <property type="entry name" value="MraZ_N"/>
</dbReference>
<comment type="subcellular location">
    <subcellularLocation>
        <location evidence="7">Cytoplasm</location>
        <location evidence="7">Nucleoid</location>
    </subcellularLocation>
</comment>
<dbReference type="InterPro" id="IPR037914">
    <property type="entry name" value="SpoVT-AbrB_sf"/>
</dbReference>
<accession>A0A917A925</accession>
<dbReference type="PANTHER" id="PTHR34701">
    <property type="entry name" value="TRANSCRIPTIONAL REGULATOR MRAZ"/>
    <property type="match status" value="1"/>
</dbReference>
<reference evidence="10" key="1">
    <citation type="journal article" date="2019" name="Int. J. Syst. Evol. Microbiol.">
        <title>The Global Catalogue of Microorganisms (GCM) 10K type strain sequencing project: providing services to taxonomists for standard genome sequencing and annotation.</title>
        <authorList>
            <consortium name="The Broad Institute Genomics Platform"/>
            <consortium name="The Broad Institute Genome Sequencing Center for Infectious Disease"/>
            <person name="Wu L."/>
            <person name="Ma J."/>
        </authorList>
    </citation>
    <scope>NUCLEOTIDE SEQUENCE [LARGE SCALE GENOMIC DNA]</scope>
    <source>
        <strain evidence="10">CGMCC 1.12664</strain>
    </source>
</reference>
<keyword evidence="10" id="KW-1185">Reference proteome</keyword>
<keyword evidence="6 7" id="KW-0804">Transcription</keyword>
<organism evidence="9 10">
    <name type="scientific">Primorskyibacter flagellatus</name>
    <dbReference type="NCBI Taxonomy" id="1387277"/>
    <lineage>
        <taxon>Bacteria</taxon>
        <taxon>Pseudomonadati</taxon>
        <taxon>Pseudomonadota</taxon>
        <taxon>Alphaproteobacteria</taxon>
        <taxon>Rhodobacterales</taxon>
        <taxon>Roseobacteraceae</taxon>
        <taxon>Primorskyibacter</taxon>
    </lineage>
</organism>
<proteinExistence type="inferred from homology"/>
<dbReference type="HAMAP" id="MF_01008">
    <property type="entry name" value="MraZ"/>
    <property type="match status" value="1"/>
</dbReference>
<evidence type="ECO:0000256" key="2">
    <source>
        <dbReference type="ARBA" id="ARBA00022490"/>
    </source>
</evidence>
<dbReference type="Pfam" id="PF02381">
    <property type="entry name" value="MraZ"/>
    <property type="match status" value="1"/>
</dbReference>
<dbReference type="Proteomes" id="UP000612855">
    <property type="component" value="Unassembled WGS sequence"/>
</dbReference>
<dbReference type="AlphaFoldDB" id="A0A917A925"/>
<dbReference type="PANTHER" id="PTHR34701:SF1">
    <property type="entry name" value="TRANSCRIPTIONAL REGULATOR MRAZ"/>
    <property type="match status" value="1"/>
</dbReference>
<dbReference type="EMBL" id="BMFJ01000001">
    <property type="protein sequence ID" value="GGE32201.1"/>
    <property type="molecule type" value="Genomic_DNA"/>
</dbReference>
<dbReference type="CDD" id="cd16320">
    <property type="entry name" value="MraZ_N"/>
    <property type="match status" value="1"/>
</dbReference>